<reference evidence="8" key="1">
    <citation type="journal article" date="2011" name="J. Bacteriol.">
        <title>Genome sequences of eight morphologically diverse alphaproteobacteria.</title>
        <authorList>
            <consortium name="US DOE Joint Genome Institute"/>
            <person name="Brown P.J."/>
            <person name="Kysela D.T."/>
            <person name="Buechlein A."/>
            <person name="Hemmerich C."/>
            <person name="Brun Y.V."/>
        </authorList>
    </citation>
    <scope>NUCLEOTIDE SEQUENCE [LARGE SCALE GENOMIC DNA]</scope>
    <source>
        <strain evidence="8">ATCC 17100 / ATH 3.1.1 / DSM 162 / LMG 4299</strain>
    </source>
</reference>
<dbReference type="KEGG" id="rva:Rvan_1079"/>
<dbReference type="RefSeq" id="WP_013418756.1">
    <property type="nucleotide sequence ID" value="NC_014664.1"/>
</dbReference>
<evidence type="ECO:0000256" key="4">
    <source>
        <dbReference type="ARBA" id="ARBA00023125"/>
    </source>
</evidence>
<dbReference type="PANTHER" id="PTHR35401:SF1">
    <property type="entry name" value="CYTOPLASMIC PROTEIN"/>
    <property type="match status" value="1"/>
</dbReference>
<sequence>MSETSTSILSIRVSPDERAILEAAAEQSRTTLSDFMRRKALEAAEIDVLGRTVVTIPAESWERFEAWIGEPAKEIPGLQDLNRTKPSWSK</sequence>
<dbReference type="InterPro" id="IPR010985">
    <property type="entry name" value="Ribbon_hlx_hlx"/>
</dbReference>
<evidence type="ECO:0008006" key="9">
    <source>
        <dbReference type="Google" id="ProtNLM"/>
    </source>
</evidence>
<dbReference type="GO" id="GO:0003677">
    <property type="term" value="F:DNA binding"/>
    <property type="evidence" value="ECO:0007669"/>
    <property type="project" value="UniProtKB-KW"/>
</dbReference>
<comment type="similarity">
    <text evidence="6">Belongs to the TacA antitoxin family.</text>
</comment>
<dbReference type="eggNOG" id="COG4453">
    <property type="taxonomic scope" value="Bacteria"/>
</dbReference>
<accession>E3I3K5</accession>
<dbReference type="SUPFAM" id="SSF47598">
    <property type="entry name" value="Ribbon-helix-helix"/>
    <property type="match status" value="1"/>
</dbReference>
<keyword evidence="4" id="KW-0238">DNA-binding</keyword>
<evidence type="ECO:0000313" key="7">
    <source>
        <dbReference type="EMBL" id="ADP70352.1"/>
    </source>
</evidence>
<dbReference type="Pfam" id="PF08681">
    <property type="entry name" value="TacA1"/>
    <property type="match status" value="1"/>
</dbReference>
<dbReference type="GO" id="GO:0006355">
    <property type="term" value="P:regulation of DNA-templated transcription"/>
    <property type="evidence" value="ECO:0007669"/>
    <property type="project" value="InterPro"/>
</dbReference>
<dbReference type="OrthoDB" id="7595899at2"/>
<protein>
    <recommendedName>
        <fullName evidence="9">DUF1778 domain-containing protein</fullName>
    </recommendedName>
</protein>
<dbReference type="Gene3D" id="1.20.5.780">
    <property type="entry name" value="Single helix bin"/>
    <property type="match status" value="1"/>
</dbReference>
<proteinExistence type="inferred from homology"/>
<keyword evidence="8" id="KW-1185">Reference proteome</keyword>
<organism evidence="7 8">
    <name type="scientific">Rhodomicrobium vannielii (strain ATCC 17100 / DSM 162 / LMG 4299 / NCIMB 10020 / ATH 3.1.1)</name>
    <dbReference type="NCBI Taxonomy" id="648757"/>
    <lineage>
        <taxon>Bacteria</taxon>
        <taxon>Pseudomonadati</taxon>
        <taxon>Pseudomonadota</taxon>
        <taxon>Alphaproteobacteria</taxon>
        <taxon>Hyphomicrobiales</taxon>
        <taxon>Hyphomicrobiaceae</taxon>
        <taxon>Rhodomicrobium</taxon>
    </lineage>
</organism>
<name>E3I3K5_RHOVT</name>
<dbReference type="HOGENOM" id="CLU_152494_1_2_5"/>
<dbReference type="Proteomes" id="UP000001399">
    <property type="component" value="Chromosome"/>
</dbReference>
<keyword evidence="1" id="KW-0678">Repressor</keyword>
<gene>
    <name evidence="7" type="ordered locus">Rvan_1079</name>
</gene>
<evidence type="ECO:0000256" key="5">
    <source>
        <dbReference type="ARBA" id="ARBA00023163"/>
    </source>
</evidence>
<dbReference type="AlphaFoldDB" id="E3I3K5"/>
<evidence type="ECO:0000313" key="8">
    <source>
        <dbReference type="Proteomes" id="UP000001399"/>
    </source>
</evidence>
<dbReference type="EMBL" id="CP002292">
    <property type="protein sequence ID" value="ADP70352.1"/>
    <property type="molecule type" value="Genomic_DNA"/>
</dbReference>
<dbReference type="STRING" id="648757.Rvan_1079"/>
<keyword evidence="5" id="KW-0804">Transcription</keyword>
<evidence type="ECO:0000256" key="6">
    <source>
        <dbReference type="ARBA" id="ARBA00049988"/>
    </source>
</evidence>
<evidence type="ECO:0000256" key="2">
    <source>
        <dbReference type="ARBA" id="ARBA00022649"/>
    </source>
</evidence>
<dbReference type="InterPro" id="IPR014795">
    <property type="entry name" value="TacA_1-like"/>
</dbReference>
<evidence type="ECO:0000256" key="1">
    <source>
        <dbReference type="ARBA" id="ARBA00022491"/>
    </source>
</evidence>
<evidence type="ECO:0000256" key="3">
    <source>
        <dbReference type="ARBA" id="ARBA00023015"/>
    </source>
</evidence>
<keyword evidence="3" id="KW-0805">Transcription regulation</keyword>
<keyword evidence="2" id="KW-1277">Toxin-antitoxin system</keyword>
<dbReference type="PANTHER" id="PTHR35401">
    <property type="entry name" value="COPG FAMILY HELIX-TURN-HELIX PROTEIN-RELATED-RELATED"/>
    <property type="match status" value="1"/>
</dbReference>